<sequence length="729" mass="84224">MKLLLPVLLCSLIFNGLKAQKIESFPENDPKLSFAKNEIKPHLGKYQVQLIADASLVRKVCADNQLPAPKWDADQCYAIRRKGSQVWVLSSNALGAMYGGLDVAEALRVNHPGWLNASDQKPYLPERGLKFNIPLDLRTPSYTDASDAAQANIPEVWKEEFWQEYFDEMARHRMNVMTLWSLHPFPSLVYIPEFPEVGLNDVWRTKAKYDDTFSHNADGWDRPYLYEDVEVVKKISIQEKMDFWRKVMQMADDRGIRFYIFTWNKFTYGAEGKHGITDDQTNDTTIAYFRAAVRELVKQYPLLKGIGITAGEHMDNKLTNDYRKEKWLWRTYGEGINDGLKAAPREDFRLIHRFHQTGLADILESFKGLECRLDLSIKYAIAHMYSIPNPPFTLPAFDLLTDENKSWLTIRNDDVYSMRWANVDFARQFIGAIPNVDKIAGYYMGPDGYTWGRDFLNKNTLKDPPLVFKKQWVSNMIWGRLSFDPTLPREVFDENIREKFGSSHTTALMKAWEPASMIFPFITRFVWGDIDLKWFPEANFSHRKYRSFYTVDEYIKRQPMDGSAIAGIDQWLHDPKAAETLRSPLSVADSLEKLAQTALTHLKKLPAFSSTDQSELSQTSSDIEAFAEVGLYYANKIRAAYSLARYDKLSHTADQQQSLDFLKRAEGHWNNYATIYSAKNQPALYNRVGWVDVNALKEEVKKDYGIVKNWKPGSITYKQQVTTEKPFKK</sequence>
<evidence type="ECO:0000313" key="2">
    <source>
        <dbReference type="Proteomes" id="UP000598271"/>
    </source>
</evidence>
<protein>
    <recommendedName>
        <fullName evidence="3">Carbohydrate-binding family 6 protein</fullName>
    </recommendedName>
</protein>
<dbReference type="AlphaFoldDB" id="A0A8J3D322"/>
<gene>
    <name evidence="1" type="ORF">GCM10007390_15360</name>
</gene>
<dbReference type="RefSeq" id="WP_189563723.1">
    <property type="nucleotide sequence ID" value="NZ_BMXF01000001.1"/>
</dbReference>
<keyword evidence="2" id="KW-1185">Reference proteome</keyword>
<accession>A0A8J3D322</accession>
<evidence type="ECO:0008006" key="3">
    <source>
        <dbReference type="Google" id="ProtNLM"/>
    </source>
</evidence>
<organism evidence="1 2">
    <name type="scientific">Persicitalea jodogahamensis</name>
    <dbReference type="NCBI Taxonomy" id="402147"/>
    <lineage>
        <taxon>Bacteria</taxon>
        <taxon>Pseudomonadati</taxon>
        <taxon>Bacteroidota</taxon>
        <taxon>Cytophagia</taxon>
        <taxon>Cytophagales</taxon>
        <taxon>Spirosomataceae</taxon>
        <taxon>Persicitalea</taxon>
    </lineage>
</organism>
<dbReference type="Proteomes" id="UP000598271">
    <property type="component" value="Unassembled WGS sequence"/>
</dbReference>
<evidence type="ECO:0000313" key="1">
    <source>
        <dbReference type="EMBL" id="GHB62469.1"/>
    </source>
</evidence>
<reference evidence="1 2" key="1">
    <citation type="journal article" date="2014" name="Int. J. Syst. Evol. Microbiol.">
        <title>Complete genome sequence of Corynebacterium casei LMG S-19264T (=DSM 44701T), isolated from a smear-ripened cheese.</title>
        <authorList>
            <consortium name="US DOE Joint Genome Institute (JGI-PGF)"/>
            <person name="Walter F."/>
            <person name="Albersmeier A."/>
            <person name="Kalinowski J."/>
            <person name="Ruckert C."/>
        </authorList>
    </citation>
    <scope>NUCLEOTIDE SEQUENCE [LARGE SCALE GENOMIC DNA]</scope>
    <source>
        <strain evidence="1 2">KCTC 12866</strain>
    </source>
</reference>
<name>A0A8J3D322_9BACT</name>
<dbReference type="EMBL" id="BMXF01000001">
    <property type="protein sequence ID" value="GHB62469.1"/>
    <property type="molecule type" value="Genomic_DNA"/>
</dbReference>
<proteinExistence type="predicted"/>
<comment type="caution">
    <text evidence="1">The sequence shown here is derived from an EMBL/GenBank/DDBJ whole genome shotgun (WGS) entry which is preliminary data.</text>
</comment>
<dbReference type="Gene3D" id="3.20.20.80">
    <property type="entry name" value="Glycosidases"/>
    <property type="match status" value="1"/>
</dbReference>